<evidence type="ECO:0000313" key="1">
    <source>
        <dbReference type="EMBL" id="RKE52763.1"/>
    </source>
</evidence>
<protein>
    <submittedName>
        <fullName evidence="1">Uncharacterized protein</fullName>
    </submittedName>
</protein>
<proteinExistence type="predicted"/>
<dbReference type="EMBL" id="RAPY01000002">
    <property type="protein sequence ID" value="RKE52763.1"/>
    <property type="molecule type" value="Genomic_DNA"/>
</dbReference>
<dbReference type="OrthoDB" id="945646at2"/>
<comment type="caution">
    <text evidence="1">The sequence shown here is derived from an EMBL/GenBank/DDBJ whole genome shotgun (WGS) entry which is preliminary data.</text>
</comment>
<organism evidence="1 2">
    <name type="scientific">Sphingobacterium detergens</name>
    <dbReference type="NCBI Taxonomy" id="1145106"/>
    <lineage>
        <taxon>Bacteria</taxon>
        <taxon>Pseudomonadati</taxon>
        <taxon>Bacteroidota</taxon>
        <taxon>Sphingobacteriia</taxon>
        <taxon>Sphingobacteriales</taxon>
        <taxon>Sphingobacteriaceae</taxon>
        <taxon>Sphingobacterium</taxon>
    </lineage>
</organism>
<reference evidence="1 2" key="1">
    <citation type="submission" date="2018-09" db="EMBL/GenBank/DDBJ databases">
        <title>Genomic Encyclopedia of Type Strains, Phase III (KMG-III): the genomes of soil and plant-associated and newly described type strains.</title>
        <authorList>
            <person name="Whitman W."/>
        </authorList>
    </citation>
    <scope>NUCLEOTIDE SEQUENCE [LARGE SCALE GENOMIC DNA]</scope>
    <source>
        <strain evidence="1 2">CECT 7938</strain>
    </source>
</reference>
<dbReference type="Proteomes" id="UP000286246">
    <property type="component" value="Unassembled WGS sequence"/>
</dbReference>
<name>A0A420B7V9_SPHD1</name>
<evidence type="ECO:0000313" key="2">
    <source>
        <dbReference type="Proteomes" id="UP000286246"/>
    </source>
</evidence>
<accession>A0A420B7V9</accession>
<keyword evidence="2" id="KW-1185">Reference proteome</keyword>
<sequence length="318" mass="36409">MKISYILPRLFILFLLASCQNDDSKKQQVMLKDYNIIIAPDLSNRINTHLYPKPIHDTVLIQDIVSHSDDLLKLHNRSSGQLDVYKLDFINRGILNTSSFDPKKMTIDFNQFSNNQLDRASYIRKGLKGDVEVFTDEVNRVYDYALKNPSGADVWNYFNETIKSSLVDVSPKRIDGSNKIIVDKKNTNVLLLLTDGYIESTNKGRGYRLGSELVAKIRKDYNASGKRDLAAFIQSDSTYAINRTDFNLKDVNIFIAELVDRSLDPSGAAKEQPTDFQIIKVIWEKWLKDSGCANVKVIQAVNTKEQFYQEFEQFLKTL</sequence>
<gene>
    <name evidence="1" type="ORF">DFQ12_3009</name>
</gene>
<dbReference type="RefSeq" id="WP_120259772.1">
    <property type="nucleotide sequence ID" value="NZ_RAPY01000002.1"/>
</dbReference>
<dbReference type="AlphaFoldDB" id="A0A420B7V9"/>